<dbReference type="GeneTree" id="ENSGT00940000159834"/>
<keyword evidence="3" id="KW-1185">Reference proteome</keyword>
<sequence>MRHVQAELS</sequence>
<dbReference type="MGI" id="MGI:2441854">
    <property type="gene designation" value="Atosb"/>
</dbReference>
<dbReference type="AGR" id="MGI:2441854"/>
<accession>A0A0G2JDA3</accession>
<dbReference type="Bgee" id="ENSMUSG00000036002">
    <property type="expression patterns" value="Expressed in ascending aorta and 222 other cell types or tissues"/>
</dbReference>
<evidence type="ECO:0000313" key="2">
    <source>
        <dbReference type="MGI" id="MGI:2441854"/>
    </source>
</evidence>
<organism evidence="1 3">
    <name type="scientific">Mus musculus</name>
    <name type="common">Mouse</name>
    <dbReference type="NCBI Taxonomy" id="10090"/>
    <lineage>
        <taxon>Eukaryota</taxon>
        <taxon>Metazoa</taxon>
        <taxon>Chordata</taxon>
        <taxon>Craniata</taxon>
        <taxon>Vertebrata</taxon>
        <taxon>Euteleostomi</taxon>
        <taxon>Mammalia</taxon>
        <taxon>Eutheria</taxon>
        <taxon>Euarchontoglires</taxon>
        <taxon>Glires</taxon>
        <taxon>Rodentia</taxon>
        <taxon>Myomorpha</taxon>
        <taxon>Muroidea</taxon>
        <taxon>Muridae</taxon>
        <taxon>Murinae</taxon>
        <taxon>Mus</taxon>
        <taxon>Mus</taxon>
    </lineage>
</organism>
<dbReference type="Ensembl" id="ENSMUST00000144999.2">
    <property type="protein sequence ID" value="ENSMUSP00000119404.2"/>
    <property type="gene ID" value="ENSMUSG00000036002.13"/>
</dbReference>
<reference evidence="1" key="4">
    <citation type="submission" date="2025-09" db="UniProtKB">
        <authorList>
            <consortium name="Ensembl"/>
        </authorList>
    </citation>
    <scope>IDENTIFICATION</scope>
    <source>
        <strain evidence="1">C57BL/6J</strain>
    </source>
</reference>
<name>A0A0G2JDA3_MOUSE</name>
<dbReference type="Proteomes" id="UP000000589">
    <property type="component" value="Chromosome 4"/>
</dbReference>
<reference evidence="1" key="3">
    <citation type="submission" date="2025-08" db="UniProtKB">
        <authorList>
            <consortium name="Ensembl"/>
        </authorList>
    </citation>
    <scope>IDENTIFICATION</scope>
    <source>
        <strain evidence="1">C57BL/6J</strain>
    </source>
</reference>
<reference evidence="1 3" key="2">
    <citation type="journal article" date="2011" name="PLoS Biol.">
        <title>Modernizing reference genome assemblies.</title>
        <authorList>
            <person name="Church D.M."/>
            <person name="Schneider V.A."/>
            <person name="Graves T."/>
            <person name="Auger K."/>
            <person name="Cunningham F."/>
            <person name="Bouk N."/>
            <person name="Chen H.C."/>
            <person name="Agarwala R."/>
            <person name="McLaren W.M."/>
            <person name="Ritchie G.R."/>
            <person name="Albracht D."/>
            <person name="Kremitzki M."/>
            <person name="Rock S."/>
            <person name="Kotkiewicz H."/>
            <person name="Kremitzki C."/>
            <person name="Wollam A."/>
            <person name="Trani L."/>
            <person name="Fulton L."/>
            <person name="Fulton R."/>
            <person name="Matthews L."/>
            <person name="Whitehead S."/>
            <person name="Chow W."/>
            <person name="Torrance J."/>
            <person name="Dunn M."/>
            <person name="Harden G."/>
            <person name="Threadgold G."/>
            <person name="Wood J."/>
            <person name="Collins J."/>
            <person name="Heath P."/>
            <person name="Griffiths G."/>
            <person name="Pelan S."/>
            <person name="Grafham D."/>
            <person name="Eichler E.E."/>
            <person name="Weinstock G."/>
            <person name="Mardis E.R."/>
            <person name="Wilson R.K."/>
            <person name="Howe K."/>
            <person name="Flicek P."/>
            <person name="Hubbard T."/>
        </authorList>
    </citation>
    <scope>NUCLEOTIDE SEQUENCE [LARGE SCALE GENOMIC DNA]</scope>
    <source>
        <strain evidence="1 3">C57BL/6J</strain>
    </source>
</reference>
<evidence type="ECO:0000313" key="3">
    <source>
        <dbReference type="Proteomes" id="UP000000589"/>
    </source>
</evidence>
<evidence type="ECO:0000313" key="1">
    <source>
        <dbReference type="Ensembl" id="ENSMUSP00000119404.2"/>
    </source>
</evidence>
<dbReference type="VEuPathDB" id="HostDB:ENSMUSG00000036002"/>
<proteinExistence type="predicted"/>
<feature type="non-terminal residue" evidence="1">
    <location>
        <position position="9"/>
    </location>
</feature>
<protein>
    <submittedName>
        <fullName evidence="1">Atos homolog B</fullName>
    </submittedName>
</protein>
<dbReference type="ExpressionAtlas" id="A0A0G2JDA3">
    <property type="expression patterns" value="baseline and differential"/>
</dbReference>
<reference evidence="1 3" key="1">
    <citation type="journal article" date="2009" name="PLoS Biol.">
        <title>Lineage-specific biology revealed by a finished genome assembly of the mouse.</title>
        <authorList>
            <consortium name="Mouse Genome Sequencing Consortium"/>
            <person name="Church D.M."/>
            <person name="Goodstadt L."/>
            <person name="Hillier L.W."/>
            <person name="Zody M.C."/>
            <person name="Goldstein S."/>
            <person name="She X."/>
            <person name="Bult C.J."/>
            <person name="Agarwala R."/>
            <person name="Cherry J.L."/>
            <person name="DiCuccio M."/>
            <person name="Hlavina W."/>
            <person name="Kapustin Y."/>
            <person name="Meric P."/>
            <person name="Maglott D."/>
            <person name="Birtle Z."/>
            <person name="Marques A.C."/>
            <person name="Graves T."/>
            <person name="Zhou S."/>
            <person name="Teague B."/>
            <person name="Potamousis K."/>
            <person name="Churas C."/>
            <person name="Place M."/>
            <person name="Herschleb J."/>
            <person name="Runnheim R."/>
            <person name="Forrest D."/>
            <person name="Amos-Landgraf J."/>
            <person name="Schwartz D.C."/>
            <person name="Cheng Z."/>
            <person name="Lindblad-Toh K."/>
            <person name="Eichler E.E."/>
            <person name="Ponting C.P."/>
        </authorList>
    </citation>
    <scope>NUCLEOTIDE SEQUENCE [LARGE SCALE GENOMIC DNA]</scope>
    <source>
        <strain evidence="1 3">C57BL/6J</strain>
    </source>
</reference>
<dbReference type="Antibodypedia" id="56170">
    <property type="antibodies" value="19 antibodies from 8 providers"/>
</dbReference>
<gene>
    <name evidence="1 2" type="primary">Atosb</name>
    <name evidence="2" type="synonym">Fam214b</name>
</gene>